<dbReference type="HAMAP" id="MF_00201">
    <property type="entry name" value="RecO"/>
    <property type="match status" value="1"/>
</dbReference>
<dbReference type="Proteomes" id="UP000199230">
    <property type="component" value="Unassembled WGS sequence"/>
</dbReference>
<dbReference type="Gene3D" id="2.40.50.140">
    <property type="entry name" value="Nucleic acid-binding proteins"/>
    <property type="match status" value="1"/>
</dbReference>
<dbReference type="Pfam" id="PF11967">
    <property type="entry name" value="RecO_N"/>
    <property type="match status" value="1"/>
</dbReference>
<evidence type="ECO:0000256" key="6">
    <source>
        <dbReference type="ARBA" id="ARBA00033409"/>
    </source>
</evidence>
<evidence type="ECO:0000256" key="7">
    <source>
        <dbReference type="HAMAP-Rule" id="MF_00201"/>
    </source>
</evidence>
<evidence type="ECO:0000259" key="8">
    <source>
        <dbReference type="Pfam" id="PF11967"/>
    </source>
</evidence>
<evidence type="ECO:0000313" key="10">
    <source>
        <dbReference type="Proteomes" id="UP000199230"/>
    </source>
</evidence>
<dbReference type="PANTHER" id="PTHR33991:SF1">
    <property type="entry name" value="DNA REPAIR PROTEIN RECO"/>
    <property type="match status" value="1"/>
</dbReference>
<reference evidence="9 10" key="1">
    <citation type="submission" date="2016-10" db="EMBL/GenBank/DDBJ databases">
        <authorList>
            <person name="de Groot N.N."/>
        </authorList>
    </citation>
    <scope>NUCLEOTIDE SEQUENCE [LARGE SCALE GENOMIC DNA]</scope>
    <source>
        <strain evidence="9 10">APO</strain>
    </source>
</reference>
<dbReference type="OrthoDB" id="9797083at2"/>
<evidence type="ECO:0000256" key="1">
    <source>
        <dbReference type="ARBA" id="ARBA00007452"/>
    </source>
</evidence>
<gene>
    <name evidence="7" type="primary">recO</name>
    <name evidence="9" type="ORF">SAMN05192546_101265</name>
</gene>
<dbReference type="InterPro" id="IPR037278">
    <property type="entry name" value="ARFGAP/RecO"/>
</dbReference>
<dbReference type="InterPro" id="IPR022572">
    <property type="entry name" value="DNA_rep/recomb_RecO_N"/>
</dbReference>
<keyword evidence="10" id="KW-1185">Reference proteome</keyword>
<keyword evidence="3 7" id="KW-0227">DNA damage</keyword>
<evidence type="ECO:0000256" key="5">
    <source>
        <dbReference type="ARBA" id="ARBA00023204"/>
    </source>
</evidence>
<dbReference type="InterPro" id="IPR042242">
    <property type="entry name" value="RecO_C"/>
</dbReference>
<dbReference type="STRING" id="159292.SAMN05192546_101265"/>
<evidence type="ECO:0000313" key="9">
    <source>
        <dbReference type="EMBL" id="SDY30471.1"/>
    </source>
</evidence>
<dbReference type="Pfam" id="PF02565">
    <property type="entry name" value="RecO_C"/>
    <property type="match status" value="1"/>
</dbReference>
<dbReference type="GO" id="GO:0006310">
    <property type="term" value="P:DNA recombination"/>
    <property type="evidence" value="ECO:0007669"/>
    <property type="project" value="UniProtKB-UniRule"/>
</dbReference>
<dbReference type="NCBIfam" id="TIGR00613">
    <property type="entry name" value="reco"/>
    <property type="match status" value="1"/>
</dbReference>
<comment type="function">
    <text evidence="7">Involved in DNA repair and RecF pathway recombination.</text>
</comment>
<feature type="domain" description="DNA replication/recombination mediator RecO N-terminal" evidence="8">
    <location>
        <begin position="1"/>
        <end position="78"/>
    </location>
</feature>
<proteinExistence type="inferred from homology"/>
<accession>A0A1H3IS30</accession>
<comment type="similarity">
    <text evidence="1 7">Belongs to the RecO family.</text>
</comment>
<dbReference type="GO" id="GO:0006302">
    <property type="term" value="P:double-strand break repair"/>
    <property type="evidence" value="ECO:0007669"/>
    <property type="project" value="TreeGrafter"/>
</dbReference>
<keyword evidence="4 7" id="KW-0233">DNA recombination</keyword>
<evidence type="ECO:0000256" key="3">
    <source>
        <dbReference type="ARBA" id="ARBA00022763"/>
    </source>
</evidence>
<evidence type="ECO:0000256" key="4">
    <source>
        <dbReference type="ARBA" id="ARBA00023172"/>
    </source>
</evidence>
<organism evidence="9 10">
    <name type="scientific">Tindallia californiensis</name>
    <dbReference type="NCBI Taxonomy" id="159292"/>
    <lineage>
        <taxon>Bacteria</taxon>
        <taxon>Bacillati</taxon>
        <taxon>Bacillota</taxon>
        <taxon>Clostridia</taxon>
        <taxon>Peptostreptococcales</taxon>
        <taxon>Tindalliaceae</taxon>
        <taxon>Tindallia</taxon>
    </lineage>
</organism>
<dbReference type="AlphaFoldDB" id="A0A1H3IS30"/>
<dbReference type="InterPro" id="IPR012340">
    <property type="entry name" value="NA-bd_OB-fold"/>
</dbReference>
<dbReference type="SUPFAM" id="SSF57863">
    <property type="entry name" value="ArfGap/RecO-like zinc finger"/>
    <property type="match status" value="1"/>
</dbReference>
<sequence length="246" mass="28067">MLLSTEAFVLKSQKYREADSLLTLYSRQHGKMSAIAKGSRKPKSKMLAGVQPFTHAEFLLYKGKNMYTVSQVEVRHSFYPLREDYYRLAFAAYSVELVMLEALEGQGNSDAFSNFGNTLTLMCREETKIDSLIRAFELKMLTSYGYQPNFISCSLCGSRLSDSMPFFSNSQGGMVCASKDHEAKDLKPVSCQIVKLARFYLQHDLKAAARLTVPEDINKELQQLIEGYIRYHFDYFAPKSLRHLPD</sequence>
<dbReference type="RefSeq" id="WP_093310172.1">
    <property type="nucleotide sequence ID" value="NZ_FNPV01000001.1"/>
</dbReference>
<evidence type="ECO:0000256" key="2">
    <source>
        <dbReference type="ARBA" id="ARBA00021310"/>
    </source>
</evidence>
<dbReference type="EMBL" id="FNPV01000001">
    <property type="protein sequence ID" value="SDY30471.1"/>
    <property type="molecule type" value="Genomic_DNA"/>
</dbReference>
<dbReference type="Gene3D" id="1.20.1440.120">
    <property type="entry name" value="Recombination protein O, C-terminal domain"/>
    <property type="match status" value="1"/>
</dbReference>
<dbReference type="SUPFAM" id="SSF50249">
    <property type="entry name" value="Nucleic acid-binding proteins"/>
    <property type="match status" value="1"/>
</dbReference>
<keyword evidence="5 7" id="KW-0234">DNA repair</keyword>
<dbReference type="GO" id="GO:0043590">
    <property type="term" value="C:bacterial nucleoid"/>
    <property type="evidence" value="ECO:0007669"/>
    <property type="project" value="TreeGrafter"/>
</dbReference>
<dbReference type="PANTHER" id="PTHR33991">
    <property type="entry name" value="DNA REPAIR PROTEIN RECO"/>
    <property type="match status" value="1"/>
</dbReference>
<name>A0A1H3IS30_9FIRM</name>
<protein>
    <recommendedName>
        <fullName evidence="2 7">DNA repair protein RecO</fullName>
    </recommendedName>
    <alternativeName>
        <fullName evidence="6 7">Recombination protein O</fullName>
    </alternativeName>
</protein>
<dbReference type="InterPro" id="IPR003717">
    <property type="entry name" value="RecO"/>
</dbReference>